<dbReference type="RefSeq" id="WP_036097407.1">
    <property type="nucleotide sequence ID" value="NZ_AODF01000018.1"/>
</dbReference>
<name>A0ABN0REL8_9LIST</name>
<evidence type="ECO:0000313" key="3">
    <source>
        <dbReference type="Proteomes" id="UP000019249"/>
    </source>
</evidence>
<evidence type="ECO:0000313" key="2">
    <source>
        <dbReference type="EMBL" id="EUJ31366.1"/>
    </source>
</evidence>
<evidence type="ECO:0008006" key="4">
    <source>
        <dbReference type="Google" id="ProtNLM"/>
    </source>
</evidence>
<keyword evidence="1" id="KW-1133">Transmembrane helix</keyword>
<organism evidence="2 3">
    <name type="scientific">Listeria floridensis FSL S10-1187</name>
    <dbReference type="NCBI Taxonomy" id="1265817"/>
    <lineage>
        <taxon>Bacteria</taxon>
        <taxon>Bacillati</taxon>
        <taxon>Bacillota</taxon>
        <taxon>Bacilli</taxon>
        <taxon>Bacillales</taxon>
        <taxon>Listeriaceae</taxon>
        <taxon>Listeria</taxon>
    </lineage>
</organism>
<dbReference type="EMBL" id="AODF01000018">
    <property type="protein sequence ID" value="EUJ31366.1"/>
    <property type="molecule type" value="Genomic_DNA"/>
</dbReference>
<reference evidence="2 3" key="1">
    <citation type="journal article" date="2014" name="Int. J. Syst. Evol. Microbiol.">
        <title>Listeria floridensis sp. nov., Listeria aquatica sp. nov., Listeria cornellensis sp. nov., Listeria riparia sp. nov. and Listeria grandensis sp. nov., from agricultural and natural environments.</title>
        <authorList>
            <person name="den Bakker H.C."/>
            <person name="Warchocki S."/>
            <person name="Wright E.M."/>
            <person name="Allred A.F."/>
            <person name="Ahlstrom C."/>
            <person name="Manuel C.S."/>
            <person name="Stasiewicz M.J."/>
            <person name="Burrell A."/>
            <person name="Roof S."/>
            <person name="Strawn L."/>
            <person name="Fortes E.D."/>
            <person name="Nightingale K.K."/>
            <person name="Kephart D."/>
            <person name="Wiedmann M."/>
        </authorList>
    </citation>
    <scope>NUCLEOTIDE SEQUENCE [LARGE SCALE GENOMIC DNA]</scope>
    <source>
        <strain evidence="2 3">FSL S10-1187</strain>
    </source>
</reference>
<keyword evidence="3" id="KW-1185">Reference proteome</keyword>
<evidence type="ECO:0000256" key="1">
    <source>
        <dbReference type="SAM" id="Phobius"/>
    </source>
</evidence>
<feature type="transmembrane region" description="Helical" evidence="1">
    <location>
        <begin position="6"/>
        <end position="23"/>
    </location>
</feature>
<comment type="caution">
    <text evidence="2">The sequence shown here is derived from an EMBL/GenBank/DDBJ whole genome shotgun (WGS) entry which is preliminary data.</text>
</comment>
<proteinExistence type="predicted"/>
<accession>A0ABN0REL8</accession>
<keyword evidence="1" id="KW-0812">Transmembrane</keyword>
<keyword evidence="1" id="KW-0472">Membrane</keyword>
<gene>
    <name evidence="2" type="ORF">MFLO_09087</name>
</gene>
<protein>
    <recommendedName>
        <fullName evidence="4">Flp pilus assembly protein CpaB</fullName>
    </recommendedName>
</protein>
<dbReference type="Proteomes" id="UP000019249">
    <property type="component" value="Unassembled WGS sequence"/>
</dbReference>
<sequence length="62" mass="6810">MTKKSLLILVVAILTVVAVFYFIQTKDSAIENEKVIRNAENAAVLVAVRAEKPSSLELVSHK</sequence>